<evidence type="ECO:0000256" key="2">
    <source>
        <dbReference type="ARBA" id="ARBA00022692"/>
    </source>
</evidence>
<gene>
    <name evidence="7" type="ORF">CLODIP_2_CD08409</name>
</gene>
<keyword evidence="2 5" id="KW-0812">Transmembrane</keyword>
<dbReference type="InterPro" id="IPR006694">
    <property type="entry name" value="Fatty_acid_hydroxylase"/>
</dbReference>
<dbReference type="InterPro" id="IPR050307">
    <property type="entry name" value="Sterol_Desaturase_Related"/>
</dbReference>
<protein>
    <recommendedName>
        <fullName evidence="6">Fatty acid hydroxylase domain-containing protein</fullName>
    </recommendedName>
</protein>
<dbReference type="GO" id="GO:0008610">
    <property type="term" value="P:lipid biosynthetic process"/>
    <property type="evidence" value="ECO:0007669"/>
    <property type="project" value="InterPro"/>
</dbReference>
<dbReference type="GO" id="GO:0016020">
    <property type="term" value="C:membrane"/>
    <property type="evidence" value="ECO:0007669"/>
    <property type="project" value="UniProtKB-SubCell"/>
</dbReference>
<sequence length="293" mass="34619">MITELFSNALRQYQRFWVASGDFWQSNWVWALDTFGSQDDETTYIYGLTFVTMAIYWGLGFGYILMDLSKWPKFLQKYKIRPGTNEPLDVFKFIRGALQSFFNQTVVGIPVAYFAYKLMQWRGMPPIRVLPTFERLLFDLLSFVLTAEFNFYYSHRMLHHKSVYKYFHKKHHEWTYPVSVMAICCHPVEHCFLNMFTVLLGPFLLGSHMATSLAFFVMAMLLILHDHSGFHLPFAYSSQFHIFHHLRINQCFGVIGLLDWLHGTDIIFRRSTAFKRHVVLTGLRSTRELYPDQ</sequence>
<comment type="caution">
    <text evidence="7">The sequence shown here is derived from an EMBL/GenBank/DDBJ whole genome shotgun (WGS) entry which is preliminary data.</text>
</comment>
<evidence type="ECO:0000256" key="5">
    <source>
        <dbReference type="SAM" id="Phobius"/>
    </source>
</evidence>
<dbReference type="AlphaFoldDB" id="A0A8S1CK05"/>
<feature type="transmembrane region" description="Helical" evidence="5">
    <location>
        <begin position="44"/>
        <end position="66"/>
    </location>
</feature>
<dbReference type="EMBL" id="CADEPI010000035">
    <property type="protein sequence ID" value="CAB3367973.1"/>
    <property type="molecule type" value="Genomic_DNA"/>
</dbReference>
<dbReference type="Pfam" id="PF04116">
    <property type="entry name" value="FA_hydroxylase"/>
    <property type="match status" value="1"/>
</dbReference>
<comment type="subcellular location">
    <subcellularLocation>
        <location evidence="1">Membrane</location>
    </subcellularLocation>
</comment>
<dbReference type="GO" id="GO:0016491">
    <property type="term" value="F:oxidoreductase activity"/>
    <property type="evidence" value="ECO:0007669"/>
    <property type="project" value="InterPro"/>
</dbReference>
<evidence type="ECO:0000259" key="6">
    <source>
        <dbReference type="Pfam" id="PF04116"/>
    </source>
</evidence>
<accession>A0A8S1CK05</accession>
<feature type="transmembrane region" description="Helical" evidence="5">
    <location>
        <begin position="136"/>
        <end position="153"/>
    </location>
</feature>
<keyword evidence="8" id="KW-1185">Reference proteome</keyword>
<keyword evidence="3 5" id="KW-1133">Transmembrane helix</keyword>
<feature type="transmembrane region" description="Helical" evidence="5">
    <location>
        <begin position="97"/>
        <end position="116"/>
    </location>
</feature>
<feature type="transmembrane region" description="Helical" evidence="5">
    <location>
        <begin position="203"/>
        <end position="224"/>
    </location>
</feature>
<evidence type="ECO:0000256" key="3">
    <source>
        <dbReference type="ARBA" id="ARBA00022989"/>
    </source>
</evidence>
<dbReference type="OrthoDB" id="408954at2759"/>
<proteinExistence type="predicted"/>
<dbReference type="Proteomes" id="UP000494165">
    <property type="component" value="Unassembled WGS sequence"/>
</dbReference>
<evidence type="ECO:0000256" key="4">
    <source>
        <dbReference type="ARBA" id="ARBA00023136"/>
    </source>
</evidence>
<evidence type="ECO:0000313" key="8">
    <source>
        <dbReference type="Proteomes" id="UP000494165"/>
    </source>
</evidence>
<feature type="domain" description="Fatty acid hydroxylase" evidence="6">
    <location>
        <begin position="141"/>
        <end position="264"/>
    </location>
</feature>
<name>A0A8S1CK05_9INSE</name>
<evidence type="ECO:0000313" key="7">
    <source>
        <dbReference type="EMBL" id="CAB3367973.1"/>
    </source>
</evidence>
<dbReference type="GO" id="GO:0005506">
    <property type="term" value="F:iron ion binding"/>
    <property type="evidence" value="ECO:0007669"/>
    <property type="project" value="InterPro"/>
</dbReference>
<dbReference type="PANTHER" id="PTHR11863">
    <property type="entry name" value="STEROL DESATURASE"/>
    <property type="match status" value="1"/>
</dbReference>
<evidence type="ECO:0000256" key="1">
    <source>
        <dbReference type="ARBA" id="ARBA00004370"/>
    </source>
</evidence>
<reference evidence="7 8" key="1">
    <citation type="submission" date="2020-04" db="EMBL/GenBank/DDBJ databases">
        <authorList>
            <person name="Alioto T."/>
            <person name="Alioto T."/>
            <person name="Gomez Garrido J."/>
        </authorList>
    </citation>
    <scope>NUCLEOTIDE SEQUENCE [LARGE SCALE GENOMIC DNA]</scope>
</reference>
<organism evidence="7 8">
    <name type="scientific">Cloeon dipterum</name>
    <dbReference type="NCBI Taxonomy" id="197152"/>
    <lineage>
        <taxon>Eukaryota</taxon>
        <taxon>Metazoa</taxon>
        <taxon>Ecdysozoa</taxon>
        <taxon>Arthropoda</taxon>
        <taxon>Hexapoda</taxon>
        <taxon>Insecta</taxon>
        <taxon>Pterygota</taxon>
        <taxon>Palaeoptera</taxon>
        <taxon>Ephemeroptera</taxon>
        <taxon>Pisciforma</taxon>
        <taxon>Baetidae</taxon>
        <taxon>Cloeon</taxon>
    </lineage>
</organism>
<keyword evidence="4 5" id="KW-0472">Membrane</keyword>